<reference evidence="1 2" key="1">
    <citation type="submission" date="2018-10" db="EMBL/GenBank/DDBJ databases">
        <title>Natrarchaeobius chitinivorans gen. nov., sp. nov., and Natrarchaeobius haloalkaliphilus sp. nov., alkaliphilic, chitin-utilizing haloarchaea from hypersaline alkaline lakes.</title>
        <authorList>
            <person name="Sorokin D.Y."/>
            <person name="Elcheninov A.G."/>
            <person name="Kostrikina N.A."/>
            <person name="Bale N.J."/>
            <person name="Sinninghe Damste J.S."/>
            <person name="Khijniak T.V."/>
            <person name="Kublanov I.V."/>
            <person name="Toshchakov S.V."/>
        </authorList>
    </citation>
    <scope>NUCLEOTIDE SEQUENCE [LARGE SCALE GENOMIC DNA]</scope>
    <source>
        <strain evidence="1 2">AArcht4T</strain>
    </source>
</reference>
<evidence type="ECO:0000313" key="2">
    <source>
        <dbReference type="Proteomes" id="UP000282323"/>
    </source>
</evidence>
<dbReference type="GO" id="GO:0032259">
    <property type="term" value="P:methylation"/>
    <property type="evidence" value="ECO:0007669"/>
    <property type="project" value="UniProtKB-KW"/>
</dbReference>
<dbReference type="Pfam" id="PF13578">
    <property type="entry name" value="Methyltransf_24"/>
    <property type="match status" value="1"/>
</dbReference>
<accession>A0A3N6M7D8</accession>
<name>A0A3N6M7D8_NATCH</name>
<dbReference type="RefSeq" id="WP_124196881.1">
    <property type="nucleotide sequence ID" value="NZ_REGA01000018.1"/>
</dbReference>
<dbReference type="InterPro" id="IPR029063">
    <property type="entry name" value="SAM-dependent_MTases_sf"/>
</dbReference>
<dbReference type="Gene3D" id="3.40.50.150">
    <property type="entry name" value="Vaccinia Virus protein VP39"/>
    <property type="match status" value="1"/>
</dbReference>
<dbReference type="OrthoDB" id="351305at2157"/>
<keyword evidence="2" id="KW-1185">Reference proteome</keyword>
<dbReference type="SUPFAM" id="SSF53335">
    <property type="entry name" value="S-adenosyl-L-methionine-dependent methyltransferases"/>
    <property type="match status" value="1"/>
</dbReference>
<keyword evidence="1" id="KW-0489">Methyltransferase</keyword>
<dbReference type="AlphaFoldDB" id="A0A3N6M7D8"/>
<sequence>MPEPCRPGKESTIMDKVGRSIDILRSDGPRALANSISLYICNSVTPSRRVRAGHRQLLKEREGLVIAEVGVWRADNAKTLLEGLDVEKMYLIDPYTNYDGYESSPKTDSTLHDAKREARRKLQSYDTLEWIEKPSQEAADEISEPLDYAYIDGNHTYDYVKADMEAYYSLLDDDGILAGHDVDFTGGDVAEAFVDFAVENDLQPYLEGDCSDWYFINGDRKRHS</sequence>
<protein>
    <submittedName>
        <fullName evidence="1">Class I SAM-dependent methyltransferase</fullName>
    </submittedName>
</protein>
<gene>
    <name evidence="1" type="ORF">EA473_17525</name>
</gene>
<dbReference type="EMBL" id="REGA01000018">
    <property type="protein sequence ID" value="RQG92060.1"/>
    <property type="molecule type" value="Genomic_DNA"/>
</dbReference>
<comment type="caution">
    <text evidence="1">The sequence shown here is derived from an EMBL/GenBank/DDBJ whole genome shotgun (WGS) entry which is preliminary data.</text>
</comment>
<keyword evidence="1" id="KW-0808">Transferase</keyword>
<dbReference type="GO" id="GO:0008168">
    <property type="term" value="F:methyltransferase activity"/>
    <property type="evidence" value="ECO:0007669"/>
    <property type="project" value="UniProtKB-KW"/>
</dbReference>
<evidence type="ECO:0000313" key="1">
    <source>
        <dbReference type="EMBL" id="RQG92060.1"/>
    </source>
</evidence>
<organism evidence="1 2">
    <name type="scientific">Natrarchaeobius chitinivorans</name>
    <dbReference type="NCBI Taxonomy" id="1679083"/>
    <lineage>
        <taxon>Archaea</taxon>
        <taxon>Methanobacteriati</taxon>
        <taxon>Methanobacteriota</taxon>
        <taxon>Stenosarchaea group</taxon>
        <taxon>Halobacteria</taxon>
        <taxon>Halobacteriales</taxon>
        <taxon>Natrialbaceae</taxon>
        <taxon>Natrarchaeobius</taxon>
    </lineage>
</organism>
<dbReference type="Proteomes" id="UP000282323">
    <property type="component" value="Unassembled WGS sequence"/>
</dbReference>
<proteinExistence type="predicted"/>